<feature type="compositionally biased region" description="Acidic residues" evidence="17">
    <location>
        <begin position="1063"/>
        <end position="1076"/>
    </location>
</feature>
<dbReference type="GO" id="GO:0016887">
    <property type="term" value="F:ATP hydrolysis activity"/>
    <property type="evidence" value="ECO:0007669"/>
    <property type="project" value="TreeGrafter"/>
</dbReference>
<evidence type="ECO:0000256" key="14">
    <source>
        <dbReference type="ARBA" id="ARBA00037570"/>
    </source>
</evidence>
<proteinExistence type="inferred from homology"/>
<dbReference type="InterPro" id="IPR027417">
    <property type="entry name" value="P-loop_NTPase"/>
</dbReference>
<evidence type="ECO:0000256" key="1">
    <source>
        <dbReference type="ARBA" id="ARBA00004123"/>
    </source>
</evidence>
<feature type="compositionally biased region" description="Acidic residues" evidence="17">
    <location>
        <begin position="990"/>
        <end position="1003"/>
    </location>
</feature>
<evidence type="ECO:0000256" key="11">
    <source>
        <dbReference type="ARBA" id="ARBA00023159"/>
    </source>
</evidence>
<dbReference type="SUPFAM" id="SSF52540">
    <property type="entry name" value="P-loop containing nucleoside triphosphate hydrolases"/>
    <property type="match status" value="2"/>
</dbReference>
<dbReference type="InterPro" id="IPR014012">
    <property type="entry name" value="HSA_dom"/>
</dbReference>
<keyword evidence="11" id="KW-0010">Activator</keyword>
<dbReference type="InterPro" id="IPR014001">
    <property type="entry name" value="Helicase_ATP-bd"/>
</dbReference>
<evidence type="ECO:0000256" key="16">
    <source>
        <dbReference type="ARBA" id="ARBA00074297"/>
    </source>
</evidence>
<dbReference type="GO" id="GO:0004386">
    <property type="term" value="F:helicase activity"/>
    <property type="evidence" value="ECO:0007669"/>
    <property type="project" value="UniProtKB-KW"/>
</dbReference>
<evidence type="ECO:0000313" key="22">
    <source>
        <dbReference type="Proteomes" id="UP000198372"/>
    </source>
</evidence>
<evidence type="ECO:0000256" key="12">
    <source>
        <dbReference type="ARBA" id="ARBA00023163"/>
    </source>
</evidence>
<protein>
    <recommendedName>
        <fullName evidence="15">Helicase SWR1</fullName>
    </recommendedName>
    <alternativeName>
        <fullName evidence="16">Helicase swr1</fullName>
    </alternativeName>
</protein>
<dbReference type="PANTHER" id="PTHR45685:SF1">
    <property type="entry name" value="HELICASE SRCAP"/>
    <property type="match status" value="1"/>
</dbReference>
<feature type="compositionally biased region" description="Low complexity" evidence="17">
    <location>
        <begin position="138"/>
        <end position="161"/>
    </location>
</feature>
<dbReference type="GO" id="GO:0005524">
    <property type="term" value="F:ATP binding"/>
    <property type="evidence" value="ECO:0007669"/>
    <property type="project" value="UniProtKB-KW"/>
</dbReference>
<dbReference type="Gene3D" id="3.40.50.300">
    <property type="entry name" value="P-loop containing nucleotide triphosphate hydrolases"/>
    <property type="match status" value="1"/>
</dbReference>
<keyword evidence="22" id="KW-1185">Reference proteome</keyword>
<feature type="compositionally biased region" description="Low complexity" evidence="17">
    <location>
        <begin position="783"/>
        <end position="795"/>
    </location>
</feature>
<dbReference type="GO" id="GO:0000812">
    <property type="term" value="C:Swr1 complex"/>
    <property type="evidence" value="ECO:0007669"/>
    <property type="project" value="TreeGrafter"/>
</dbReference>
<feature type="compositionally biased region" description="Basic and acidic residues" evidence="17">
    <location>
        <begin position="938"/>
        <end position="952"/>
    </location>
</feature>
<dbReference type="InterPro" id="IPR000330">
    <property type="entry name" value="SNF2_N"/>
</dbReference>
<keyword evidence="7" id="KW-0067">ATP-binding</keyword>
<dbReference type="InterPro" id="IPR038718">
    <property type="entry name" value="SNF2-like_sf"/>
</dbReference>
<evidence type="ECO:0000256" key="3">
    <source>
        <dbReference type="ARBA" id="ARBA00011826"/>
    </source>
</evidence>
<keyword evidence="9" id="KW-0805">Transcription regulation</keyword>
<dbReference type="EMBL" id="FMSP01000009">
    <property type="protein sequence ID" value="SCV72753.1"/>
    <property type="molecule type" value="Genomic_DNA"/>
</dbReference>
<dbReference type="Pfam" id="PF07529">
    <property type="entry name" value="HSA"/>
    <property type="match status" value="1"/>
</dbReference>
<evidence type="ECO:0000256" key="7">
    <source>
        <dbReference type="ARBA" id="ARBA00022840"/>
    </source>
</evidence>
<evidence type="ECO:0000256" key="9">
    <source>
        <dbReference type="ARBA" id="ARBA00023015"/>
    </source>
</evidence>
<evidence type="ECO:0000256" key="13">
    <source>
        <dbReference type="ARBA" id="ARBA00023242"/>
    </source>
</evidence>
<dbReference type="FunFam" id="3.40.50.10810:FF:000051">
    <property type="entry name" value="Helicase SWR1"/>
    <property type="match status" value="1"/>
</dbReference>
<keyword evidence="8" id="KW-0156">Chromatin regulator</keyword>
<feature type="domain" description="HSA" evidence="20">
    <location>
        <begin position="575"/>
        <end position="647"/>
    </location>
</feature>
<dbReference type="InterPro" id="IPR050520">
    <property type="entry name" value="INO80/SWR1_helicase"/>
</dbReference>
<dbReference type="Gene3D" id="3.40.50.10810">
    <property type="entry name" value="Tandem AAA-ATPase domain"/>
    <property type="match status" value="1"/>
</dbReference>
<feature type="region of interest" description="Disordered" evidence="17">
    <location>
        <begin position="396"/>
        <end position="419"/>
    </location>
</feature>
<gene>
    <name evidence="21" type="ORF">BQ2448_4290</name>
</gene>
<dbReference type="PANTHER" id="PTHR45685">
    <property type="entry name" value="HELICASE SRCAP-RELATED"/>
    <property type="match status" value="1"/>
</dbReference>
<feature type="compositionally biased region" description="Basic and acidic residues" evidence="17">
    <location>
        <begin position="1048"/>
        <end position="1062"/>
    </location>
</feature>
<dbReference type="InterPro" id="IPR049730">
    <property type="entry name" value="SNF2/RAD54-like_C"/>
</dbReference>
<name>A0A238FL66_9BASI</name>
<comment type="function">
    <text evidence="14">Catalytic component of the SWR1 complex which mediates the ATP-dependent exchange of histone H2A for the H2A variant HZT1 leading to transcriptional regulation of selected genes by chromatin remodeling.</text>
</comment>
<dbReference type="CDD" id="cd18003">
    <property type="entry name" value="DEXQc_SRCAP"/>
    <property type="match status" value="1"/>
</dbReference>
<evidence type="ECO:0000256" key="10">
    <source>
        <dbReference type="ARBA" id="ARBA00023125"/>
    </source>
</evidence>
<feature type="compositionally biased region" description="Polar residues" evidence="17">
    <location>
        <begin position="1078"/>
        <end position="1087"/>
    </location>
</feature>
<dbReference type="SMART" id="SM00487">
    <property type="entry name" value="DEXDc"/>
    <property type="match status" value="1"/>
</dbReference>
<feature type="compositionally biased region" description="Polar residues" evidence="17">
    <location>
        <begin position="796"/>
        <end position="811"/>
    </location>
</feature>
<dbReference type="GO" id="GO:0006338">
    <property type="term" value="P:chromatin remodeling"/>
    <property type="evidence" value="ECO:0007669"/>
    <property type="project" value="TreeGrafter"/>
</dbReference>
<dbReference type="STRING" id="269621.A0A238FL66"/>
<feature type="region of interest" description="Disordered" evidence="17">
    <location>
        <begin position="905"/>
        <end position="1098"/>
    </location>
</feature>
<evidence type="ECO:0000256" key="8">
    <source>
        <dbReference type="ARBA" id="ARBA00022853"/>
    </source>
</evidence>
<evidence type="ECO:0000259" key="19">
    <source>
        <dbReference type="PROSITE" id="PS51194"/>
    </source>
</evidence>
<comment type="subcellular location">
    <subcellularLocation>
        <location evidence="1">Nucleus</location>
    </subcellularLocation>
</comment>
<feature type="region of interest" description="Disordered" evidence="17">
    <location>
        <begin position="1898"/>
        <end position="1929"/>
    </location>
</feature>
<feature type="region of interest" description="Disordered" evidence="17">
    <location>
        <begin position="1"/>
        <end position="100"/>
    </location>
</feature>
<dbReference type="Proteomes" id="UP000198372">
    <property type="component" value="Unassembled WGS sequence"/>
</dbReference>
<dbReference type="CDD" id="cd18793">
    <property type="entry name" value="SF2_C_SNF"/>
    <property type="match status" value="1"/>
</dbReference>
<feature type="region of interest" description="Disordered" evidence="17">
    <location>
        <begin position="138"/>
        <end position="162"/>
    </location>
</feature>
<feature type="compositionally biased region" description="Low complexity" evidence="17">
    <location>
        <begin position="87"/>
        <end position="100"/>
    </location>
</feature>
<feature type="compositionally biased region" description="Acidic residues" evidence="17">
    <location>
        <begin position="832"/>
        <end position="890"/>
    </location>
</feature>
<feature type="region of interest" description="Disordered" evidence="17">
    <location>
        <begin position="699"/>
        <end position="890"/>
    </location>
</feature>
<evidence type="ECO:0000256" key="5">
    <source>
        <dbReference type="ARBA" id="ARBA00022801"/>
    </source>
</evidence>
<feature type="compositionally biased region" description="Acidic residues" evidence="17">
    <location>
        <begin position="720"/>
        <end position="781"/>
    </location>
</feature>
<feature type="region of interest" description="Disordered" evidence="17">
    <location>
        <begin position="359"/>
        <end position="378"/>
    </location>
</feature>
<feature type="compositionally biased region" description="Basic and acidic residues" evidence="17">
    <location>
        <begin position="328"/>
        <end position="341"/>
    </location>
</feature>
<feature type="domain" description="Helicase C-terminal" evidence="19">
    <location>
        <begin position="1665"/>
        <end position="1815"/>
    </location>
</feature>
<feature type="region of interest" description="Disordered" evidence="17">
    <location>
        <begin position="271"/>
        <end position="343"/>
    </location>
</feature>
<dbReference type="Gene3D" id="1.20.120.850">
    <property type="entry name" value="SWI2/SNF2 ATPases, N-terminal domain"/>
    <property type="match status" value="1"/>
</dbReference>
<feature type="domain" description="Helicase ATP-binding" evidence="18">
    <location>
        <begin position="1124"/>
        <end position="1289"/>
    </location>
</feature>
<dbReference type="OrthoDB" id="372624at2759"/>
<dbReference type="PROSITE" id="PS51192">
    <property type="entry name" value="HELICASE_ATP_BIND_1"/>
    <property type="match status" value="1"/>
</dbReference>
<evidence type="ECO:0000313" key="21">
    <source>
        <dbReference type="EMBL" id="SCV72753.1"/>
    </source>
</evidence>
<sequence>MPTRSRRSFGAADAVVATSASTGIASTSKAASPPPPPPPSSSTLSIEQNDASASRKSRRASHSGGAADHKPGVKQPSSSDQVVQLEATSAAPIPSTSTSATAATANVLTSNTPSFELSVPSISATASHKRRKSVAFSAASSSASTSQPAPIAPIAPTSGAPRTYTEDEIAAWRTTEIENKSNEVSSVHDEASERWNVELMRLMYFSRFISWATTQLAEIVNRHDDCVRELFHLDRFVTLVGFDPAVAKQDKSDVFLTFQYDYDLFTHATPEAEGSRRGRRATRRAANDAKASSIGVPVVENPVEDVAGPMPPPPTTTAATSSNSRRRSSIDNKGKGKAKEEVVEDDAAMLWQTELEEVPEEAAVGPVEEQMEESEPERELHLILNSTARREYLKLQAQNESKRSGRRSSASHDKGKGRAIHADMGQLDFEQEDIWENEPIVDNSIPASFWPQNRPLHFGDARLEIPPLHFSTLAELRQTSNFPLPRRSRPDKRPKYYHDEEGTVYTHHQQLPLPRPHDGSLDTMLSRFYFWTEDKILQPPPAEAEIDARAGHEAAILLEADRVRAENGVLHNPDLTKSAEAKRERDHQENLIDQAIYFSKLVHDERKAHIALAKKMGRMVLAHFDRLKNKGSIETKEETKNKKALARWTMREVRRKWKLAIDVIKARRKAALREEKERLGKEQLNKMLDKSTTMLHAQQVEMAGEEEDEEGESNSSAQETSDEDGCEEEEEEEDEESEVADEEEEEVEEEEEGEEGEEEGEEGEEGEEEGEEGTEAEDEEGTSALASDAASSESATPSPTIVRNSRLTNGRRNAPQRARSRLSVSVTPLDLQGDEADADESADADVFEGDDDDARDEEDANLMAEMEAEDEDDDDDSELGGLAEEADMPIEELLRRSGYAAMVQAEQEGTGDDEDNEAEAEAAVEVENAEGGAQDEDVSMKDDASVVTRDENAAPLTAEEVEAEAMSEFGSDKVDDEREDEDERLMRAMEEDEEDVGSDDSEMDGLAVDADLSIEELMRKYGYGNGNGHGEANGTDGPTREASSVAYTDERPQVNGHDHDAGETEEEEQSSDEAGEESLSNGQMQAETETEDGGADKEKIVLRPPFLLRGSLRPYQQAGLEWLASLYANGVNGILADEMGLGKTIQTISLLAHLACDRGQWGPHLVVVPTSVMLNWEMEFKKFLPGFKILTYYGNQKERKDKRKGWSTENSFHVCVTSYQLVLADQHVFRRKPWQYMILDEAHHIKNFRSQRWQTLLGFNARHRLLLTGTPLQNNLMELWSLLYFLMPHGLMQDGKGHFADHSDFQAWFSNPMEKAIENGEVMDEETKATVNKLHTVLRPYLLRRLKAEVETQMPGKTESIIYCRMSKRQRFLYDDFMSRSQTRETLGSGHFLSIINCLMQLRKVCNHPDLFETRPIVTSYQMRRSIANEYEPTELLVRKRLLAKEPIGKIEWATLTLISPLNETSMSTVAGSSLQRLDASPLIHSLHEPPVDFDPTAEPPRDTLTVAGWRRYYDWHQHTAAFARLDRLAAINSRRIKTAGPYIGADLIYVVSEVERKSTLYPTDYEGSDPRSSLQRSTILPHLIHSRLQRSEMLEKTIDMFAFVTPKVRVVDIERHALAGATQDDVEDFEWNALADVIQPAAGKLSIAFPDRSLLQYDCGKLQKLDELLRECKAGGHRVLIFTQMTKVLDILEEFLSFHGHRYLRLDGSTKIEQRQIITERFNSNDKILCFISSTRAGGLGINLQGADTVIFYDSDWNPALDRQCQDRAHRIGQTREVRIWRFVTEHSIEENMLKKANQKRRLDEMVISDGEFTTDYLQRLDWRDYLDENQLEELGVDANADPAQMGGPVQTEAEIRQALAAAEDVEDAAAARAAITELQVDQSDFSNEAVAAPTTVNHPSLESINGGRAEGSATPLGSGAESPALGVGPNGDVEMVAAVEYDQSVDPLAGTIDGYMVNFVERNFELFV</sequence>
<dbReference type="Pfam" id="PF00271">
    <property type="entry name" value="Helicase_C"/>
    <property type="match status" value="1"/>
</dbReference>
<evidence type="ECO:0000259" key="20">
    <source>
        <dbReference type="PROSITE" id="PS51204"/>
    </source>
</evidence>
<feature type="compositionally biased region" description="Acidic residues" evidence="17">
    <location>
        <begin position="909"/>
        <end position="937"/>
    </location>
</feature>
<comment type="similarity">
    <text evidence="2">Belongs to the SNF2/RAD54 helicase family. SWR1 subfamily.</text>
</comment>
<keyword evidence="10" id="KW-0238">DNA-binding</keyword>
<evidence type="ECO:0000256" key="17">
    <source>
        <dbReference type="SAM" id="MobiDB-lite"/>
    </source>
</evidence>
<dbReference type="PROSITE" id="PS51204">
    <property type="entry name" value="HSA"/>
    <property type="match status" value="1"/>
</dbReference>
<keyword evidence="5" id="KW-0378">Hydrolase</keyword>
<evidence type="ECO:0000259" key="18">
    <source>
        <dbReference type="PROSITE" id="PS51192"/>
    </source>
</evidence>
<evidence type="ECO:0000256" key="15">
    <source>
        <dbReference type="ARBA" id="ARBA00040599"/>
    </source>
</evidence>
<dbReference type="InterPro" id="IPR001650">
    <property type="entry name" value="Helicase_C-like"/>
</dbReference>
<dbReference type="PROSITE" id="PS51194">
    <property type="entry name" value="HELICASE_CTER"/>
    <property type="match status" value="1"/>
</dbReference>
<dbReference type="Pfam" id="PF00176">
    <property type="entry name" value="SNF2-rel_dom"/>
    <property type="match status" value="1"/>
</dbReference>
<keyword evidence="4" id="KW-0547">Nucleotide-binding</keyword>
<comment type="subunit">
    <text evidence="3">Component of the SWR1 chromatin-remodeling complex.</text>
</comment>
<organism evidence="21 22">
    <name type="scientific">Microbotryum intermedium</name>
    <dbReference type="NCBI Taxonomy" id="269621"/>
    <lineage>
        <taxon>Eukaryota</taxon>
        <taxon>Fungi</taxon>
        <taxon>Dikarya</taxon>
        <taxon>Basidiomycota</taxon>
        <taxon>Pucciniomycotina</taxon>
        <taxon>Microbotryomycetes</taxon>
        <taxon>Microbotryales</taxon>
        <taxon>Microbotryaceae</taxon>
        <taxon>Microbotryum</taxon>
    </lineage>
</organism>
<evidence type="ECO:0000256" key="6">
    <source>
        <dbReference type="ARBA" id="ARBA00022806"/>
    </source>
</evidence>
<keyword evidence="13" id="KW-0539">Nucleus</keyword>
<dbReference type="GO" id="GO:0042393">
    <property type="term" value="F:histone binding"/>
    <property type="evidence" value="ECO:0007669"/>
    <property type="project" value="TreeGrafter"/>
</dbReference>
<dbReference type="GO" id="GO:0003677">
    <property type="term" value="F:DNA binding"/>
    <property type="evidence" value="ECO:0007669"/>
    <property type="project" value="UniProtKB-KW"/>
</dbReference>
<evidence type="ECO:0000256" key="2">
    <source>
        <dbReference type="ARBA" id="ARBA00009220"/>
    </source>
</evidence>
<feature type="compositionally biased region" description="Low complexity" evidence="17">
    <location>
        <begin position="10"/>
        <end position="31"/>
    </location>
</feature>
<keyword evidence="6" id="KW-0347">Helicase</keyword>
<dbReference type="SMART" id="SM00490">
    <property type="entry name" value="HELICc"/>
    <property type="match status" value="1"/>
</dbReference>
<feature type="compositionally biased region" description="Acidic residues" evidence="17">
    <location>
        <begin position="703"/>
        <end position="712"/>
    </location>
</feature>
<evidence type="ECO:0000256" key="4">
    <source>
        <dbReference type="ARBA" id="ARBA00022741"/>
    </source>
</evidence>
<reference evidence="22" key="1">
    <citation type="submission" date="2016-09" db="EMBL/GenBank/DDBJ databases">
        <authorList>
            <person name="Jeantristanb JTB J.-T."/>
            <person name="Ricardo R."/>
        </authorList>
    </citation>
    <scope>NUCLEOTIDE SEQUENCE [LARGE SCALE GENOMIC DNA]</scope>
</reference>
<accession>A0A238FL66</accession>
<keyword evidence="12" id="KW-0804">Transcription</keyword>